<evidence type="ECO:0000313" key="1">
    <source>
        <dbReference type="EMBL" id="KKK57536.1"/>
    </source>
</evidence>
<sequence>MNLEVKSATSSFIFSFELFENDLEKTISTATIVILDPAAVELVASTPMTISTNTATFDQDFSNTSTFKIDRRYQAIMTIDGTEHLRFFDIVKYPFINEVTIETLKDENRRALQSQGAIDQGTAESGTTTTLVDAGKIGEDTFVEMVRKKCNGKGFSCGQAPLDLHELVELVLSQYNVD</sequence>
<organism evidence="1">
    <name type="scientific">marine sediment metagenome</name>
    <dbReference type="NCBI Taxonomy" id="412755"/>
    <lineage>
        <taxon>unclassified sequences</taxon>
        <taxon>metagenomes</taxon>
        <taxon>ecological metagenomes</taxon>
    </lineage>
</organism>
<dbReference type="EMBL" id="LAZR01064429">
    <property type="protein sequence ID" value="KKK57536.1"/>
    <property type="molecule type" value="Genomic_DNA"/>
</dbReference>
<proteinExistence type="predicted"/>
<gene>
    <name evidence="1" type="ORF">LCGC14_3053490</name>
</gene>
<name>A0A0F8ZBU5_9ZZZZ</name>
<dbReference type="AlphaFoldDB" id="A0A0F8ZBU5"/>
<comment type="caution">
    <text evidence="1">The sequence shown here is derived from an EMBL/GenBank/DDBJ whole genome shotgun (WGS) entry which is preliminary data.</text>
</comment>
<protein>
    <submittedName>
        <fullName evidence="1">Uncharacterized protein</fullName>
    </submittedName>
</protein>
<reference evidence="1" key="1">
    <citation type="journal article" date="2015" name="Nature">
        <title>Complex archaea that bridge the gap between prokaryotes and eukaryotes.</title>
        <authorList>
            <person name="Spang A."/>
            <person name="Saw J.H."/>
            <person name="Jorgensen S.L."/>
            <person name="Zaremba-Niedzwiedzka K."/>
            <person name="Martijn J."/>
            <person name="Lind A.E."/>
            <person name="van Eijk R."/>
            <person name="Schleper C."/>
            <person name="Guy L."/>
            <person name="Ettema T.J."/>
        </authorList>
    </citation>
    <scope>NUCLEOTIDE SEQUENCE</scope>
</reference>
<accession>A0A0F8ZBU5</accession>